<proteinExistence type="predicted"/>
<dbReference type="EMBL" id="MN961671">
    <property type="protein sequence ID" value="QIZ23282.1"/>
    <property type="molecule type" value="Genomic_DNA"/>
</dbReference>
<evidence type="ECO:0000313" key="1">
    <source>
        <dbReference type="EMBL" id="QIZ23282.1"/>
    </source>
</evidence>
<accession>A0A6H1Q9E5</accession>
<keyword evidence="1" id="KW-0614">Plasmid</keyword>
<protein>
    <submittedName>
        <fullName evidence="1">Uncharacterized protein</fullName>
    </submittedName>
</protein>
<name>A0A6H1Q9E5_PSEAI</name>
<sequence length="54" mass="5831">MQTMTLALKSLVDQVKQGPALGNSQASSPSRSVKIADVREAAAEAKESLQLRYR</sequence>
<evidence type="ECO:0000313" key="2">
    <source>
        <dbReference type="EMBL" id="QIZ23428.1"/>
    </source>
</evidence>
<organism evidence="1">
    <name type="scientific">Pseudomonas aeruginosa</name>
    <dbReference type="NCBI Taxonomy" id="287"/>
    <lineage>
        <taxon>Bacteria</taxon>
        <taxon>Pseudomonadati</taxon>
        <taxon>Pseudomonadota</taxon>
        <taxon>Gammaproteobacteria</taxon>
        <taxon>Pseudomonadales</taxon>
        <taxon>Pseudomonadaceae</taxon>
        <taxon>Pseudomonas</taxon>
    </lineage>
</organism>
<dbReference type="AlphaFoldDB" id="A0A6H1Q9E5"/>
<geneLocation type="plasmid" evidence="1">
    <name>p201330-IMP</name>
</geneLocation>
<dbReference type="EMBL" id="MN961672">
    <property type="protein sequence ID" value="QIZ23428.1"/>
    <property type="molecule type" value="Genomic_DNA"/>
</dbReference>
<dbReference type="GeneID" id="97170817"/>
<reference evidence="1" key="1">
    <citation type="submission" date="2020-01" db="EMBL/GenBank/DDBJ databases">
        <authorList>
            <person name="Zhou D."/>
        </authorList>
    </citation>
    <scope>NUCLEOTIDE SEQUENCE</scope>
    <source>
        <strain evidence="1">201330</strain>
        <strain evidence="2">PA15W</strain>
        <plasmid evidence="1">p201330-IMP</plasmid>
        <plasmid evidence="2">pPA15W-NR</plasmid>
    </source>
</reference>
<geneLocation type="plasmid" evidence="2">
    <name>pPA15W-NR</name>
</geneLocation>
<dbReference type="RefSeq" id="WP_009681546.1">
    <property type="nucleotide sequence ID" value="NZ_CAADOK010000924.1"/>
</dbReference>